<evidence type="ECO:0000313" key="2">
    <source>
        <dbReference type="Proteomes" id="UP001054821"/>
    </source>
</evidence>
<evidence type="ECO:0000313" key="1">
    <source>
        <dbReference type="EMBL" id="KAI5323852.1"/>
    </source>
</evidence>
<name>A0AAD4VHB3_PRUDU</name>
<organism evidence="1 2">
    <name type="scientific">Prunus dulcis</name>
    <name type="common">Almond</name>
    <name type="synonym">Amygdalus dulcis</name>
    <dbReference type="NCBI Taxonomy" id="3755"/>
    <lineage>
        <taxon>Eukaryota</taxon>
        <taxon>Viridiplantae</taxon>
        <taxon>Streptophyta</taxon>
        <taxon>Embryophyta</taxon>
        <taxon>Tracheophyta</taxon>
        <taxon>Spermatophyta</taxon>
        <taxon>Magnoliopsida</taxon>
        <taxon>eudicotyledons</taxon>
        <taxon>Gunneridae</taxon>
        <taxon>Pentapetalae</taxon>
        <taxon>rosids</taxon>
        <taxon>fabids</taxon>
        <taxon>Rosales</taxon>
        <taxon>Rosaceae</taxon>
        <taxon>Amygdaloideae</taxon>
        <taxon>Amygdaleae</taxon>
        <taxon>Prunus</taxon>
    </lineage>
</organism>
<dbReference type="Proteomes" id="UP001054821">
    <property type="component" value="Chromosome 6"/>
</dbReference>
<protein>
    <submittedName>
        <fullName evidence="1">Uncharacterized protein</fullName>
    </submittedName>
</protein>
<dbReference type="EMBL" id="JAJFAZ020000006">
    <property type="protein sequence ID" value="KAI5323852.1"/>
    <property type="molecule type" value="Genomic_DNA"/>
</dbReference>
<keyword evidence="2" id="KW-1185">Reference proteome</keyword>
<sequence length="170" mass="19668">MIKLGRGVINLGEDNQESICIERLEGKMAAKKLARQGKGKNPMHDNVESAIDVQMEIQELRKQKQEHVRRQDDQFQFMYAAKQEQLTIRCKEVPIQCRREVSRIMAMKTTNMLLMQAEYIIGLQNDILAKRSGNSCLGQNFARHPIFVERPMNQTFGLSSTGIRRKKPRH</sequence>
<comment type="caution">
    <text evidence="1">The sequence shown here is derived from an EMBL/GenBank/DDBJ whole genome shotgun (WGS) entry which is preliminary data.</text>
</comment>
<accession>A0AAD4VHB3</accession>
<reference evidence="1 2" key="1">
    <citation type="journal article" date="2022" name="G3 (Bethesda)">
        <title>Whole-genome sequence and methylome profiling of the almond [Prunus dulcis (Mill.) D.A. Webb] cultivar 'Nonpareil'.</title>
        <authorList>
            <person name="D'Amico-Willman K.M."/>
            <person name="Ouma W.Z."/>
            <person name="Meulia T."/>
            <person name="Sideli G.M."/>
            <person name="Gradziel T.M."/>
            <person name="Fresnedo-Ramirez J."/>
        </authorList>
    </citation>
    <scope>NUCLEOTIDE SEQUENCE [LARGE SCALE GENOMIC DNA]</scope>
    <source>
        <strain evidence="1">Clone GOH B32 T37-40</strain>
    </source>
</reference>
<proteinExistence type="predicted"/>
<gene>
    <name evidence="1" type="ORF">L3X38_032925</name>
</gene>
<dbReference type="AlphaFoldDB" id="A0AAD4VHB3"/>